<dbReference type="AlphaFoldDB" id="A0A5B7GZH8"/>
<evidence type="ECO:0000256" key="1">
    <source>
        <dbReference type="SAM" id="MobiDB-lite"/>
    </source>
</evidence>
<protein>
    <submittedName>
        <fullName evidence="2">Uncharacterized protein</fullName>
    </submittedName>
</protein>
<sequence length="67" mass="7058">MNGAETTFGNQRTLTHNLCLAAGGGRRDGAANTTTTTTSSPPPHSRFTTGPLRRLPARPRPTTLPSL</sequence>
<comment type="caution">
    <text evidence="2">The sequence shown here is derived from an EMBL/GenBank/DDBJ whole genome shotgun (WGS) entry which is preliminary data.</text>
</comment>
<reference evidence="2 3" key="1">
    <citation type="submission" date="2019-05" db="EMBL/GenBank/DDBJ databases">
        <title>Another draft genome of Portunus trituberculatus and its Hox gene families provides insights of decapod evolution.</title>
        <authorList>
            <person name="Jeong J.-H."/>
            <person name="Song I."/>
            <person name="Kim S."/>
            <person name="Choi T."/>
            <person name="Kim D."/>
            <person name="Ryu S."/>
            <person name="Kim W."/>
        </authorList>
    </citation>
    <scope>NUCLEOTIDE SEQUENCE [LARGE SCALE GENOMIC DNA]</scope>
    <source>
        <tissue evidence="2">Muscle</tissue>
    </source>
</reference>
<feature type="compositionally biased region" description="Low complexity" evidence="1">
    <location>
        <begin position="30"/>
        <end position="67"/>
    </location>
</feature>
<name>A0A5B7GZH8_PORTR</name>
<dbReference type="EMBL" id="VSRR010023357">
    <property type="protein sequence ID" value="MPC65420.1"/>
    <property type="molecule type" value="Genomic_DNA"/>
</dbReference>
<gene>
    <name evidence="2" type="ORF">E2C01_059553</name>
</gene>
<feature type="region of interest" description="Disordered" evidence="1">
    <location>
        <begin position="21"/>
        <end position="67"/>
    </location>
</feature>
<organism evidence="2 3">
    <name type="scientific">Portunus trituberculatus</name>
    <name type="common">Swimming crab</name>
    <name type="synonym">Neptunus trituberculatus</name>
    <dbReference type="NCBI Taxonomy" id="210409"/>
    <lineage>
        <taxon>Eukaryota</taxon>
        <taxon>Metazoa</taxon>
        <taxon>Ecdysozoa</taxon>
        <taxon>Arthropoda</taxon>
        <taxon>Crustacea</taxon>
        <taxon>Multicrustacea</taxon>
        <taxon>Malacostraca</taxon>
        <taxon>Eumalacostraca</taxon>
        <taxon>Eucarida</taxon>
        <taxon>Decapoda</taxon>
        <taxon>Pleocyemata</taxon>
        <taxon>Brachyura</taxon>
        <taxon>Eubrachyura</taxon>
        <taxon>Portunoidea</taxon>
        <taxon>Portunidae</taxon>
        <taxon>Portuninae</taxon>
        <taxon>Portunus</taxon>
    </lineage>
</organism>
<keyword evidence="3" id="KW-1185">Reference proteome</keyword>
<evidence type="ECO:0000313" key="2">
    <source>
        <dbReference type="EMBL" id="MPC65420.1"/>
    </source>
</evidence>
<evidence type="ECO:0000313" key="3">
    <source>
        <dbReference type="Proteomes" id="UP000324222"/>
    </source>
</evidence>
<accession>A0A5B7GZH8</accession>
<proteinExistence type="predicted"/>
<dbReference type="Proteomes" id="UP000324222">
    <property type="component" value="Unassembled WGS sequence"/>
</dbReference>